<name>A0ABQ6VU35_9PROT</name>
<proteinExistence type="inferred from homology"/>
<dbReference type="GO" id="GO:0042586">
    <property type="term" value="F:peptide deformylase activity"/>
    <property type="evidence" value="ECO:0007669"/>
    <property type="project" value="UniProtKB-EC"/>
</dbReference>
<evidence type="ECO:0000313" key="4">
    <source>
        <dbReference type="Proteomes" id="UP000427842"/>
    </source>
</evidence>
<gene>
    <name evidence="3" type="ORF">D3W54_05240</name>
</gene>
<dbReference type="RefSeq" id="WP_153468963.1">
    <property type="nucleotide sequence ID" value="NZ_QYAZ01000001.1"/>
</dbReference>
<keyword evidence="4" id="KW-1185">Reference proteome</keyword>
<dbReference type="PANTHER" id="PTHR10458">
    <property type="entry name" value="PEPTIDE DEFORMYLASE"/>
    <property type="match status" value="1"/>
</dbReference>
<evidence type="ECO:0000313" key="3">
    <source>
        <dbReference type="EMBL" id="KAB8123710.1"/>
    </source>
</evidence>
<comment type="caution">
    <text evidence="3">The sequence shown here is derived from an EMBL/GenBank/DDBJ whole genome shotgun (WGS) entry which is preliminary data.</text>
</comment>
<dbReference type="InterPro" id="IPR023635">
    <property type="entry name" value="Peptide_deformylase"/>
</dbReference>
<protein>
    <recommendedName>
        <fullName evidence="2">Peptide deformylase-like</fullName>
    </recommendedName>
    <alternativeName>
        <fullName evidence="2">Polypeptide deformylase-like</fullName>
    </alternativeName>
</protein>
<dbReference type="NCBIfam" id="NF009484">
    <property type="entry name" value="PRK12846.1-5"/>
    <property type="match status" value="1"/>
</dbReference>
<dbReference type="PIRSF" id="PIRSF004749">
    <property type="entry name" value="Pep_def"/>
    <property type="match status" value="1"/>
</dbReference>
<organism evidence="3 4">
    <name type="scientific">Komagataeibacter medellinensis</name>
    <dbReference type="NCBI Taxonomy" id="1177712"/>
    <lineage>
        <taxon>Bacteria</taxon>
        <taxon>Pseudomonadati</taxon>
        <taxon>Pseudomonadota</taxon>
        <taxon>Alphaproteobacteria</taxon>
        <taxon>Acetobacterales</taxon>
        <taxon>Acetobacteraceae</taxon>
        <taxon>Komagataeibacter</taxon>
    </lineage>
</organism>
<feature type="active site" evidence="2">
    <location>
        <position position="134"/>
    </location>
</feature>
<dbReference type="HAMAP" id="MF_00163">
    <property type="entry name" value="Pep_deformylase"/>
    <property type="match status" value="1"/>
</dbReference>
<keyword evidence="3" id="KW-0378">Hydrolase</keyword>
<evidence type="ECO:0000256" key="1">
    <source>
        <dbReference type="ARBA" id="ARBA00010759"/>
    </source>
</evidence>
<dbReference type="CDD" id="cd00487">
    <property type="entry name" value="Pep_deformylase"/>
    <property type="match status" value="1"/>
</dbReference>
<dbReference type="PANTHER" id="PTHR10458:SF22">
    <property type="entry name" value="PEPTIDE DEFORMYLASE"/>
    <property type="match status" value="1"/>
</dbReference>
<dbReference type="PRINTS" id="PR01576">
    <property type="entry name" value="PDEFORMYLASE"/>
</dbReference>
<accession>A0ABQ6VU35</accession>
<comment type="similarity">
    <text evidence="1 2">Belongs to the polypeptide deformylase family.</text>
</comment>
<dbReference type="Pfam" id="PF01327">
    <property type="entry name" value="Pep_deformylase"/>
    <property type="match status" value="1"/>
</dbReference>
<dbReference type="InterPro" id="IPR036821">
    <property type="entry name" value="Peptide_deformylase_sf"/>
</dbReference>
<dbReference type="SUPFAM" id="SSF56420">
    <property type="entry name" value="Peptide deformylase"/>
    <property type="match status" value="1"/>
</dbReference>
<reference evidence="3 4" key="1">
    <citation type="submission" date="2018-09" db="EMBL/GenBank/DDBJ databases">
        <title>Genome sequence and characterization of the bcs clusters for the production of nanocellulose from the low pH resistant strain Komagataeibacter medellinensis ID13488.</title>
        <authorList>
            <person name="Hernandez-Arriaga A.M."/>
            <person name="Del Cerro C."/>
            <person name="Urbina L."/>
            <person name="Eceiza A."/>
            <person name="Retegi A."/>
            <person name="Prieto M.A."/>
        </authorList>
    </citation>
    <scope>NUCLEOTIDE SEQUENCE [LARGE SCALE GENOMIC DNA]</scope>
    <source>
        <strain evidence="3 4">ID13488</strain>
    </source>
</reference>
<sequence>MAILPIIRYPHACLQQVATPVDATSTQTARLARDLLETMHAAPGIGITACHVGILLRLVVIDLPEGPGPRIYANPEIVWQDSETATGEEGSVSMPGIHAPVTRPARVRVRHTGPDGVDMEEEAEELLAVCLQHEIDQINGIFWTRRLSPLRRERAMKRYGKQARLNGAG</sequence>
<comment type="caution">
    <text evidence="2">Lacks conserved residue(s) required for the propagation of feature annotation.</text>
</comment>
<dbReference type="Proteomes" id="UP000427842">
    <property type="component" value="Unassembled WGS sequence"/>
</dbReference>
<dbReference type="Gene3D" id="3.90.45.10">
    <property type="entry name" value="Peptide deformylase"/>
    <property type="match status" value="1"/>
</dbReference>
<evidence type="ECO:0000256" key="2">
    <source>
        <dbReference type="HAMAP-Rule" id="MF_00163"/>
    </source>
</evidence>
<dbReference type="EMBL" id="QYAZ01000001">
    <property type="protein sequence ID" value="KAB8123710.1"/>
    <property type="molecule type" value="Genomic_DNA"/>
</dbReference>
<dbReference type="NCBIfam" id="TIGR00079">
    <property type="entry name" value="pept_deformyl"/>
    <property type="match status" value="1"/>
</dbReference>